<dbReference type="Proteomes" id="UP001302126">
    <property type="component" value="Unassembled WGS sequence"/>
</dbReference>
<feature type="region of interest" description="Disordered" evidence="1">
    <location>
        <begin position="167"/>
        <end position="186"/>
    </location>
</feature>
<accession>A0AAN6WYV5</accession>
<dbReference type="EMBL" id="MU864368">
    <property type="protein sequence ID" value="KAK4190141.1"/>
    <property type="molecule type" value="Genomic_DNA"/>
</dbReference>
<feature type="transmembrane region" description="Helical" evidence="2">
    <location>
        <begin position="77"/>
        <end position="95"/>
    </location>
</feature>
<evidence type="ECO:0000313" key="4">
    <source>
        <dbReference type="Proteomes" id="UP001302126"/>
    </source>
</evidence>
<evidence type="ECO:0000256" key="2">
    <source>
        <dbReference type="SAM" id="Phobius"/>
    </source>
</evidence>
<keyword evidence="2" id="KW-0472">Membrane</keyword>
<organism evidence="3 4">
    <name type="scientific">Podospora australis</name>
    <dbReference type="NCBI Taxonomy" id="1536484"/>
    <lineage>
        <taxon>Eukaryota</taxon>
        <taxon>Fungi</taxon>
        <taxon>Dikarya</taxon>
        <taxon>Ascomycota</taxon>
        <taxon>Pezizomycotina</taxon>
        <taxon>Sordariomycetes</taxon>
        <taxon>Sordariomycetidae</taxon>
        <taxon>Sordariales</taxon>
        <taxon>Podosporaceae</taxon>
        <taxon>Podospora</taxon>
    </lineage>
</organism>
<evidence type="ECO:0000256" key="1">
    <source>
        <dbReference type="SAM" id="MobiDB-lite"/>
    </source>
</evidence>
<sequence length="186" mass="20997">MIYHIFLPRVVLFVPVDLSVSSQHLLVLDASGLMRHDWPLTESWDAWLGLTPWLIVDLDRTDLSLAGVKTFHTPTPLLQAFFLFIFFIYSTIVTIKKFFQATKSTTPDTLYKAASASHRLTGLRTRVPRVGKASTKRRKILANDLRHGSPSQTGQLIAGGERWLRRSKEKKEPKNAPHSHISIGLA</sequence>
<comment type="caution">
    <text evidence="3">The sequence shown here is derived from an EMBL/GenBank/DDBJ whole genome shotgun (WGS) entry which is preliminary data.</text>
</comment>
<keyword evidence="2" id="KW-1133">Transmembrane helix</keyword>
<protein>
    <submittedName>
        <fullName evidence="3">Uncharacterized protein</fullName>
    </submittedName>
</protein>
<evidence type="ECO:0000313" key="3">
    <source>
        <dbReference type="EMBL" id="KAK4190141.1"/>
    </source>
</evidence>
<reference evidence="3" key="2">
    <citation type="submission" date="2023-05" db="EMBL/GenBank/DDBJ databases">
        <authorList>
            <consortium name="Lawrence Berkeley National Laboratory"/>
            <person name="Steindorff A."/>
            <person name="Hensen N."/>
            <person name="Bonometti L."/>
            <person name="Westerberg I."/>
            <person name="Brannstrom I.O."/>
            <person name="Guillou S."/>
            <person name="Cros-Aarteil S."/>
            <person name="Calhoun S."/>
            <person name="Haridas S."/>
            <person name="Kuo A."/>
            <person name="Mondo S."/>
            <person name="Pangilinan J."/>
            <person name="Riley R."/>
            <person name="Labutti K."/>
            <person name="Andreopoulos B."/>
            <person name="Lipzen A."/>
            <person name="Chen C."/>
            <person name="Yanf M."/>
            <person name="Daum C."/>
            <person name="Ng V."/>
            <person name="Clum A."/>
            <person name="Ohm R."/>
            <person name="Martin F."/>
            <person name="Silar P."/>
            <person name="Natvig D."/>
            <person name="Lalanne C."/>
            <person name="Gautier V."/>
            <person name="Ament-Velasquez S.L."/>
            <person name="Kruys A."/>
            <person name="Hutchinson M.I."/>
            <person name="Powell A.J."/>
            <person name="Barry K."/>
            <person name="Miller A.N."/>
            <person name="Grigoriev I.V."/>
            <person name="Debuchy R."/>
            <person name="Gladieux P."/>
            <person name="Thoren M.H."/>
            <person name="Johannesson H."/>
        </authorList>
    </citation>
    <scope>NUCLEOTIDE SEQUENCE</scope>
    <source>
        <strain evidence="3">PSN309</strain>
    </source>
</reference>
<name>A0AAN6WYV5_9PEZI</name>
<gene>
    <name evidence="3" type="ORF">QBC35DRAFT_93550</name>
</gene>
<proteinExistence type="predicted"/>
<keyword evidence="2" id="KW-0812">Transmembrane</keyword>
<reference evidence="3" key="1">
    <citation type="journal article" date="2023" name="Mol. Phylogenet. Evol.">
        <title>Genome-scale phylogeny and comparative genomics of the fungal order Sordariales.</title>
        <authorList>
            <person name="Hensen N."/>
            <person name="Bonometti L."/>
            <person name="Westerberg I."/>
            <person name="Brannstrom I.O."/>
            <person name="Guillou S."/>
            <person name="Cros-Aarteil S."/>
            <person name="Calhoun S."/>
            <person name="Haridas S."/>
            <person name="Kuo A."/>
            <person name="Mondo S."/>
            <person name="Pangilinan J."/>
            <person name="Riley R."/>
            <person name="LaButti K."/>
            <person name="Andreopoulos B."/>
            <person name="Lipzen A."/>
            <person name="Chen C."/>
            <person name="Yan M."/>
            <person name="Daum C."/>
            <person name="Ng V."/>
            <person name="Clum A."/>
            <person name="Steindorff A."/>
            <person name="Ohm R.A."/>
            <person name="Martin F."/>
            <person name="Silar P."/>
            <person name="Natvig D.O."/>
            <person name="Lalanne C."/>
            <person name="Gautier V."/>
            <person name="Ament-Velasquez S.L."/>
            <person name="Kruys A."/>
            <person name="Hutchinson M.I."/>
            <person name="Powell A.J."/>
            <person name="Barry K."/>
            <person name="Miller A.N."/>
            <person name="Grigoriev I.V."/>
            <person name="Debuchy R."/>
            <person name="Gladieux P."/>
            <person name="Hiltunen Thoren M."/>
            <person name="Johannesson H."/>
        </authorList>
    </citation>
    <scope>NUCLEOTIDE SEQUENCE</scope>
    <source>
        <strain evidence="3">PSN309</strain>
    </source>
</reference>
<dbReference type="AlphaFoldDB" id="A0AAN6WYV5"/>
<keyword evidence="4" id="KW-1185">Reference proteome</keyword>